<dbReference type="EMBL" id="WXEW01000003">
    <property type="protein sequence ID" value="NAS21937.1"/>
    <property type="molecule type" value="Genomic_DNA"/>
</dbReference>
<dbReference type="InterPro" id="IPR014044">
    <property type="entry name" value="CAP_dom"/>
</dbReference>
<dbReference type="GO" id="GO:0005576">
    <property type="term" value="C:extracellular region"/>
    <property type="evidence" value="ECO:0007669"/>
    <property type="project" value="InterPro"/>
</dbReference>
<feature type="chain" id="PRO_5028914568" evidence="1">
    <location>
        <begin position="21"/>
        <end position="169"/>
    </location>
</feature>
<evidence type="ECO:0000313" key="4">
    <source>
        <dbReference type="Proteomes" id="UP000479526"/>
    </source>
</evidence>
<dbReference type="FunFam" id="3.40.33.10:FF:000010">
    <property type="entry name" value="Predicted protein"/>
    <property type="match status" value="1"/>
</dbReference>
<dbReference type="InterPro" id="IPR018244">
    <property type="entry name" value="Allrgn_V5/Tpx1_CS"/>
</dbReference>
<dbReference type="Gene3D" id="3.40.33.10">
    <property type="entry name" value="CAP"/>
    <property type="match status" value="1"/>
</dbReference>
<dbReference type="SUPFAM" id="SSF55797">
    <property type="entry name" value="PR-1-like"/>
    <property type="match status" value="1"/>
</dbReference>
<feature type="domain" description="SCP" evidence="2">
    <location>
        <begin position="22"/>
        <end position="159"/>
    </location>
</feature>
<name>A0A7C9NZM2_9ACTN</name>
<dbReference type="InterPro" id="IPR035940">
    <property type="entry name" value="CAP_sf"/>
</dbReference>
<dbReference type="PRINTS" id="PR00837">
    <property type="entry name" value="V5TPXLIKE"/>
</dbReference>
<reference evidence="3 4" key="1">
    <citation type="submission" date="2020-01" db="EMBL/GenBank/DDBJ databases">
        <title>Herbidospora sp. NEAU-GS84 nov., a novel actinomycete isolated from soil.</title>
        <authorList>
            <person name="Han L."/>
        </authorList>
    </citation>
    <scope>NUCLEOTIDE SEQUENCE [LARGE SCALE GENOMIC DNA]</scope>
    <source>
        <strain evidence="3 4">NEAU-GS84</strain>
    </source>
</reference>
<sequence length="169" mass="18100">MIKYLVVAAALAAVPAPASAETVIDAALSSHNTARAQYGARPLVWNASLLPATQTWANACRFQHSNPAGQYGENLYATTRVADDATIVRDAVKAWMDEARYYDYSKPGFSGATGHFTQVVWKSSTGLAVAVGSCPANTIFSRASKYVVARYTPPGNWQGQFAQNVGRPV</sequence>
<evidence type="ECO:0000313" key="3">
    <source>
        <dbReference type="EMBL" id="NAS21937.1"/>
    </source>
</evidence>
<dbReference type="PANTHER" id="PTHR10334">
    <property type="entry name" value="CYSTEINE-RICH SECRETORY PROTEIN-RELATED"/>
    <property type="match status" value="1"/>
</dbReference>
<dbReference type="InterPro" id="IPR034113">
    <property type="entry name" value="SCP_GAPR1-like"/>
</dbReference>
<dbReference type="InterPro" id="IPR001283">
    <property type="entry name" value="CRISP-related"/>
</dbReference>
<evidence type="ECO:0000259" key="2">
    <source>
        <dbReference type="SMART" id="SM00198"/>
    </source>
</evidence>
<comment type="caution">
    <text evidence="3">The sequence shown here is derived from an EMBL/GenBank/DDBJ whole genome shotgun (WGS) entry which is preliminary data.</text>
</comment>
<dbReference type="PRINTS" id="PR00838">
    <property type="entry name" value="V5ALLERGEN"/>
</dbReference>
<feature type="signal peptide" evidence="1">
    <location>
        <begin position="1"/>
        <end position="20"/>
    </location>
</feature>
<dbReference type="RefSeq" id="WP_161479388.1">
    <property type="nucleotide sequence ID" value="NZ_WXEW01000003.1"/>
</dbReference>
<dbReference type="InterPro" id="IPR002413">
    <property type="entry name" value="V5_allergen-like"/>
</dbReference>
<keyword evidence="4" id="KW-1185">Reference proteome</keyword>
<organism evidence="3 4">
    <name type="scientific">Herbidospora solisilvae</name>
    <dbReference type="NCBI Taxonomy" id="2696284"/>
    <lineage>
        <taxon>Bacteria</taxon>
        <taxon>Bacillati</taxon>
        <taxon>Actinomycetota</taxon>
        <taxon>Actinomycetes</taxon>
        <taxon>Streptosporangiales</taxon>
        <taxon>Streptosporangiaceae</taxon>
        <taxon>Herbidospora</taxon>
    </lineage>
</organism>
<dbReference type="Pfam" id="PF00188">
    <property type="entry name" value="CAP"/>
    <property type="match status" value="1"/>
</dbReference>
<gene>
    <name evidence="3" type="ORF">GT755_09595</name>
</gene>
<dbReference type="CDD" id="cd05382">
    <property type="entry name" value="CAP_GAPR1-like"/>
    <property type="match status" value="1"/>
</dbReference>
<proteinExistence type="predicted"/>
<evidence type="ECO:0000256" key="1">
    <source>
        <dbReference type="SAM" id="SignalP"/>
    </source>
</evidence>
<dbReference type="SMART" id="SM00198">
    <property type="entry name" value="SCP"/>
    <property type="match status" value="1"/>
</dbReference>
<dbReference type="AlphaFoldDB" id="A0A7C9NZM2"/>
<dbReference type="Proteomes" id="UP000479526">
    <property type="component" value="Unassembled WGS sequence"/>
</dbReference>
<protein>
    <submittedName>
        <fullName evidence="3">Secretion protein</fullName>
    </submittedName>
</protein>
<keyword evidence="1" id="KW-0732">Signal</keyword>
<dbReference type="PROSITE" id="PS01009">
    <property type="entry name" value="CRISP_1"/>
    <property type="match status" value="1"/>
</dbReference>
<accession>A0A7C9NZM2</accession>